<gene>
    <name evidence="1" type="ORF">EVAR_92353_1</name>
</gene>
<organism evidence="1 2">
    <name type="scientific">Eumeta variegata</name>
    <name type="common">Bagworm moth</name>
    <name type="synonym">Eumeta japonica</name>
    <dbReference type="NCBI Taxonomy" id="151549"/>
    <lineage>
        <taxon>Eukaryota</taxon>
        <taxon>Metazoa</taxon>
        <taxon>Ecdysozoa</taxon>
        <taxon>Arthropoda</taxon>
        <taxon>Hexapoda</taxon>
        <taxon>Insecta</taxon>
        <taxon>Pterygota</taxon>
        <taxon>Neoptera</taxon>
        <taxon>Endopterygota</taxon>
        <taxon>Lepidoptera</taxon>
        <taxon>Glossata</taxon>
        <taxon>Ditrysia</taxon>
        <taxon>Tineoidea</taxon>
        <taxon>Psychidae</taxon>
        <taxon>Oiketicinae</taxon>
        <taxon>Eumeta</taxon>
    </lineage>
</organism>
<dbReference type="AlphaFoldDB" id="A0A4C1TII5"/>
<keyword evidence="2" id="KW-1185">Reference proteome</keyword>
<protein>
    <submittedName>
        <fullName evidence="1">Uncharacterized protein</fullName>
    </submittedName>
</protein>
<dbReference type="EMBL" id="BGZK01000063">
    <property type="protein sequence ID" value="GBP14359.1"/>
    <property type="molecule type" value="Genomic_DNA"/>
</dbReference>
<evidence type="ECO:0000313" key="1">
    <source>
        <dbReference type="EMBL" id="GBP14359.1"/>
    </source>
</evidence>
<comment type="caution">
    <text evidence="1">The sequence shown here is derived from an EMBL/GenBank/DDBJ whole genome shotgun (WGS) entry which is preliminary data.</text>
</comment>
<name>A0A4C1TII5_EUMVA</name>
<accession>A0A4C1TII5</accession>
<evidence type="ECO:0000313" key="2">
    <source>
        <dbReference type="Proteomes" id="UP000299102"/>
    </source>
</evidence>
<reference evidence="1 2" key="1">
    <citation type="journal article" date="2019" name="Commun. Biol.">
        <title>The bagworm genome reveals a unique fibroin gene that provides high tensile strength.</title>
        <authorList>
            <person name="Kono N."/>
            <person name="Nakamura H."/>
            <person name="Ohtoshi R."/>
            <person name="Tomita M."/>
            <person name="Numata K."/>
            <person name="Arakawa K."/>
        </authorList>
    </citation>
    <scope>NUCLEOTIDE SEQUENCE [LARGE SCALE GENOMIC DNA]</scope>
</reference>
<proteinExistence type="predicted"/>
<dbReference type="Proteomes" id="UP000299102">
    <property type="component" value="Unassembled WGS sequence"/>
</dbReference>
<sequence>MRILSGKTGLRVNSELHVACCMLQTQLLGSKPSKRAKPGAAASIEMERQAERAPLAARPTRGARALAARFNPSLVLLADRGEVVWVIIPHGTCLPLIGERAALKVS</sequence>